<dbReference type="PANTHER" id="PTHR34310">
    <property type="entry name" value="DUF427 DOMAIN PROTEIN (AFU_ORTHOLOGUE AFUA_3G02220)"/>
    <property type="match status" value="1"/>
</dbReference>
<dbReference type="Pfam" id="PF04248">
    <property type="entry name" value="NTP_transf_9"/>
    <property type="match status" value="1"/>
</dbReference>
<gene>
    <name evidence="2" type="ORF">GPY61_19320</name>
</gene>
<dbReference type="Gene3D" id="2.170.150.40">
    <property type="entry name" value="Domain of unknown function (DUF427)"/>
    <property type="match status" value="1"/>
</dbReference>
<evidence type="ECO:0000313" key="2">
    <source>
        <dbReference type="EMBL" id="MVW62089.1"/>
    </source>
</evidence>
<dbReference type="RefSeq" id="WP_056132008.1">
    <property type="nucleotide sequence ID" value="NZ_WSES01000006.1"/>
</dbReference>
<name>A0A7X3K8L1_9BURK</name>
<proteinExistence type="predicted"/>
<keyword evidence="3" id="KW-1185">Reference proteome</keyword>
<dbReference type="PANTHER" id="PTHR34310:SF9">
    <property type="entry name" value="BLR5716 PROTEIN"/>
    <property type="match status" value="1"/>
</dbReference>
<dbReference type="Proteomes" id="UP000443353">
    <property type="component" value="Unassembled WGS sequence"/>
</dbReference>
<dbReference type="EMBL" id="WSES01000006">
    <property type="protein sequence ID" value="MVW62089.1"/>
    <property type="molecule type" value="Genomic_DNA"/>
</dbReference>
<sequence length="123" mass="13533">MPTAMKTPGPDHPITITPAPGRVTVRAGGAVLASSDRALALREADYPPVLYIPREDVAMDRLQRTERHTHCPYKGDCAYFSIVDAGPRGENAVWSYEAPYPAVAAIREHVAFYPDRVDAIETR</sequence>
<evidence type="ECO:0000259" key="1">
    <source>
        <dbReference type="Pfam" id="PF04248"/>
    </source>
</evidence>
<accession>A0A7X3K8L1</accession>
<organism evidence="2 3">
    <name type="scientific">Massilia cellulosiltytica</name>
    <dbReference type="NCBI Taxonomy" id="2683234"/>
    <lineage>
        <taxon>Bacteria</taxon>
        <taxon>Pseudomonadati</taxon>
        <taxon>Pseudomonadota</taxon>
        <taxon>Betaproteobacteria</taxon>
        <taxon>Burkholderiales</taxon>
        <taxon>Oxalobacteraceae</taxon>
        <taxon>Telluria group</taxon>
        <taxon>Massilia</taxon>
    </lineage>
</organism>
<comment type="caution">
    <text evidence="2">The sequence shown here is derived from an EMBL/GenBank/DDBJ whole genome shotgun (WGS) entry which is preliminary data.</text>
</comment>
<protein>
    <submittedName>
        <fullName evidence="2">DUF427 domain-containing protein</fullName>
    </submittedName>
</protein>
<evidence type="ECO:0000313" key="3">
    <source>
        <dbReference type="Proteomes" id="UP000443353"/>
    </source>
</evidence>
<feature type="domain" description="DUF427" evidence="1">
    <location>
        <begin position="23"/>
        <end position="115"/>
    </location>
</feature>
<dbReference type="AlphaFoldDB" id="A0A7X3K8L1"/>
<dbReference type="InterPro" id="IPR007361">
    <property type="entry name" value="DUF427"/>
</dbReference>
<reference evidence="2 3" key="1">
    <citation type="submission" date="2019-12" db="EMBL/GenBank/DDBJ databases">
        <authorList>
            <person name="Li C."/>
            <person name="Zhao J."/>
        </authorList>
    </citation>
    <scope>NUCLEOTIDE SEQUENCE [LARGE SCALE GENOMIC DNA]</scope>
    <source>
        <strain evidence="2 3">NEAU-DD11</strain>
    </source>
</reference>
<dbReference type="InterPro" id="IPR038694">
    <property type="entry name" value="DUF427_sf"/>
</dbReference>